<dbReference type="PANTHER" id="PTHR22642:SF2">
    <property type="entry name" value="PROTEIN LONG AFTER FAR-RED 3"/>
    <property type="match status" value="1"/>
</dbReference>
<keyword evidence="3" id="KW-1185">Reference proteome</keyword>
<gene>
    <name evidence="2" type="ORF">GCM10009854_44970</name>
</gene>
<dbReference type="Gene3D" id="2.30.40.10">
    <property type="entry name" value="Urease, subunit C, domain 1"/>
    <property type="match status" value="1"/>
</dbReference>
<dbReference type="InterPro" id="IPR011059">
    <property type="entry name" value="Metal-dep_hydrolase_composite"/>
</dbReference>
<dbReference type="Gene3D" id="3.20.20.140">
    <property type="entry name" value="Metal-dependent hydrolases"/>
    <property type="match status" value="1"/>
</dbReference>
<dbReference type="InterPro" id="IPR033932">
    <property type="entry name" value="YtcJ-like"/>
</dbReference>
<reference evidence="3" key="1">
    <citation type="journal article" date="2019" name="Int. J. Syst. Evol. Microbiol.">
        <title>The Global Catalogue of Microorganisms (GCM) 10K type strain sequencing project: providing services to taxonomists for standard genome sequencing and annotation.</title>
        <authorList>
            <consortium name="The Broad Institute Genomics Platform"/>
            <consortium name="The Broad Institute Genome Sequencing Center for Infectious Disease"/>
            <person name="Wu L."/>
            <person name="Ma J."/>
        </authorList>
    </citation>
    <scope>NUCLEOTIDE SEQUENCE [LARGE SCALE GENOMIC DNA]</scope>
    <source>
        <strain evidence="3">JCM 16221</strain>
    </source>
</reference>
<protein>
    <submittedName>
        <fullName evidence="2">Amidohydrolase</fullName>
    </submittedName>
</protein>
<dbReference type="Pfam" id="PF07969">
    <property type="entry name" value="Amidohydro_3"/>
    <property type="match status" value="1"/>
</dbReference>
<dbReference type="SUPFAM" id="SSF51556">
    <property type="entry name" value="Metallo-dependent hydrolases"/>
    <property type="match status" value="1"/>
</dbReference>
<accession>A0ABP5TST1</accession>
<dbReference type="InterPro" id="IPR013108">
    <property type="entry name" value="Amidohydro_3"/>
</dbReference>
<organism evidence="2 3">
    <name type="scientific">Saccharopolyspora halophila</name>
    <dbReference type="NCBI Taxonomy" id="405551"/>
    <lineage>
        <taxon>Bacteria</taxon>
        <taxon>Bacillati</taxon>
        <taxon>Actinomycetota</taxon>
        <taxon>Actinomycetes</taxon>
        <taxon>Pseudonocardiales</taxon>
        <taxon>Pseudonocardiaceae</taxon>
        <taxon>Saccharopolyspora</taxon>
    </lineage>
</organism>
<dbReference type="Proteomes" id="UP001501218">
    <property type="component" value="Unassembled WGS sequence"/>
</dbReference>
<evidence type="ECO:0000313" key="2">
    <source>
        <dbReference type="EMBL" id="GAA2360793.1"/>
    </source>
</evidence>
<feature type="domain" description="Amidohydrolase 3" evidence="1">
    <location>
        <begin position="54"/>
        <end position="544"/>
    </location>
</feature>
<evidence type="ECO:0000313" key="3">
    <source>
        <dbReference type="Proteomes" id="UP001501218"/>
    </source>
</evidence>
<dbReference type="EMBL" id="BAAARA010000021">
    <property type="protein sequence ID" value="GAA2360793.1"/>
    <property type="molecule type" value="Genomic_DNA"/>
</dbReference>
<sequence>MTPPADLIVTGGRIWTQDPGRPWAEALAARGGELLAVGANTEVEALAGPETRVHEADGAMIMPGLVDGHVHLHLGGSQAAFELPLLPTDDLDAILGKVGEWAARLEPDDWVVGGIVGSTVMDGLTDADALARLDEAGGGRPVLLRDDTMHNRWVSSRALELMGVRPDSPDPDGGRYVRDARGRLTGVLHESASGAAEAAFAGSITDPRARTATSVATAIEVLNSYGVTSAQEAATMLDPARALAALESSGELNARVVLSPPVRPFIEDGVVGEDLIAEVAELRGELVRPDFVKIFLDGVPMTRTSALLNPYRCAHGAAPFRGEMYWEFEDLVAQLERCAELGLGAKLHATGDAAARLVLDAAERIRNGGSGNPLQIAHAEFIHPDDIARFAQLDVAADLSPGIWFPNVIQDSIAAQVEPELVESSWPVRDLVDSGAVVAAGSDWPCAVPTPDPWTGLETLVTRRNPDERFPGTLNPGQRLTLEEAITAFTTGPAEAIGIGGVAGKLAPGYAADFIVLDRNLFEIDPGQIHDTQVLRTYFAGELVREGR</sequence>
<dbReference type="Gene3D" id="3.10.310.70">
    <property type="match status" value="1"/>
</dbReference>
<evidence type="ECO:0000259" key="1">
    <source>
        <dbReference type="Pfam" id="PF07969"/>
    </source>
</evidence>
<dbReference type="SUPFAM" id="SSF51338">
    <property type="entry name" value="Composite domain of metallo-dependent hydrolases"/>
    <property type="match status" value="1"/>
</dbReference>
<comment type="caution">
    <text evidence="2">The sequence shown here is derived from an EMBL/GenBank/DDBJ whole genome shotgun (WGS) entry which is preliminary data.</text>
</comment>
<proteinExistence type="predicted"/>
<dbReference type="InterPro" id="IPR032466">
    <property type="entry name" value="Metal_Hydrolase"/>
</dbReference>
<name>A0ABP5TST1_9PSEU</name>
<dbReference type="PANTHER" id="PTHR22642">
    <property type="entry name" value="IMIDAZOLONEPROPIONASE"/>
    <property type="match status" value="1"/>
</dbReference>
<dbReference type="RefSeq" id="WP_344136515.1">
    <property type="nucleotide sequence ID" value="NZ_BAAARA010000021.1"/>
</dbReference>
<dbReference type="CDD" id="cd01300">
    <property type="entry name" value="YtcJ_like"/>
    <property type="match status" value="1"/>
</dbReference>